<keyword evidence="2" id="KW-1185">Reference proteome</keyword>
<evidence type="ECO:0000313" key="2">
    <source>
        <dbReference type="Proteomes" id="UP001163603"/>
    </source>
</evidence>
<gene>
    <name evidence="1" type="ORF">Pint_34915</name>
</gene>
<protein>
    <submittedName>
        <fullName evidence="1">Uncharacterized protein</fullName>
    </submittedName>
</protein>
<organism evidence="1 2">
    <name type="scientific">Pistacia integerrima</name>
    <dbReference type="NCBI Taxonomy" id="434235"/>
    <lineage>
        <taxon>Eukaryota</taxon>
        <taxon>Viridiplantae</taxon>
        <taxon>Streptophyta</taxon>
        <taxon>Embryophyta</taxon>
        <taxon>Tracheophyta</taxon>
        <taxon>Spermatophyta</taxon>
        <taxon>Magnoliopsida</taxon>
        <taxon>eudicotyledons</taxon>
        <taxon>Gunneridae</taxon>
        <taxon>Pentapetalae</taxon>
        <taxon>rosids</taxon>
        <taxon>malvids</taxon>
        <taxon>Sapindales</taxon>
        <taxon>Anacardiaceae</taxon>
        <taxon>Pistacia</taxon>
    </lineage>
</organism>
<proteinExistence type="predicted"/>
<comment type="caution">
    <text evidence="1">The sequence shown here is derived from an EMBL/GenBank/DDBJ whole genome shotgun (WGS) entry which is preliminary data.</text>
</comment>
<sequence length="262" mass="29314">MNSEMGCIKEDNCGSQTLQKLAEQLYSYKSPSVSANEEEESKYCDIIGSNFGYMESLVVPNEHCCSCVNWRNKRAAVLICLFEGHEGELRVILTKRSMNLSSYPGDVALPGGKMEEGDEDDSATALREAMEEIGLDSELVQIVANFEPFDSQNQLKVVPVIGLLSRIEDFNPVLNADEVDAIFDAPLEMFLKGDNHRIEEREWMGWKYLLHDFGFKSKQGAAFHICGLTASILIRAASVIYQKASQISSMNIFLTFNSCKRP</sequence>
<dbReference type="Proteomes" id="UP001163603">
    <property type="component" value="Chromosome 9"/>
</dbReference>
<accession>A0ACC0Y0U6</accession>
<evidence type="ECO:0000313" key="1">
    <source>
        <dbReference type="EMBL" id="KAJ0027138.1"/>
    </source>
</evidence>
<name>A0ACC0Y0U6_9ROSI</name>
<reference evidence="2" key="1">
    <citation type="journal article" date="2023" name="G3 (Bethesda)">
        <title>Genome assembly and association tests identify interacting loci associated with vigor, precocity, and sex in interspecific pistachio rootstocks.</title>
        <authorList>
            <person name="Palmer W."/>
            <person name="Jacygrad E."/>
            <person name="Sagayaradj S."/>
            <person name="Cavanaugh K."/>
            <person name="Han R."/>
            <person name="Bertier L."/>
            <person name="Beede B."/>
            <person name="Kafkas S."/>
            <person name="Golino D."/>
            <person name="Preece J."/>
            <person name="Michelmore R."/>
        </authorList>
    </citation>
    <scope>NUCLEOTIDE SEQUENCE [LARGE SCALE GENOMIC DNA]</scope>
</reference>
<dbReference type="EMBL" id="CM047744">
    <property type="protein sequence ID" value="KAJ0027138.1"/>
    <property type="molecule type" value="Genomic_DNA"/>
</dbReference>